<dbReference type="InterPro" id="IPR021866">
    <property type="entry name" value="SpoIIAA-like"/>
</dbReference>
<comment type="caution">
    <text evidence="1">The sequence shown here is derived from an EMBL/GenBank/DDBJ whole genome shotgun (WGS) entry which is preliminary data.</text>
</comment>
<keyword evidence="2" id="KW-1185">Reference proteome</keyword>
<accession>A0A7C9VAT9</accession>
<proteinExistence type="predicted"/>
<organism evidence="1 2">
    <name type="scientific">Mesorhizobium zhangyense</name>
    <dbReference type="NCBI Taxonomy" id="1776730"/>
    <lineage>
        <taxon>Bacteria</taxon>
        <taxon>Pseudomonadati</taxon>
        <taxon>Pseudomonadota</taxon>
        <taxon>Alphaproteobacteria</taxon>
        <taxon>Hyphomicrobiales</taxon>
        <taxon>Phyllobacteriaceae</taxon>
        <taxon>Mesorhizobium</taxon>
    </lineage>
</organism>
<dbReference type="InterPro" id="IPR036513">
    <property type="entry name" value="STAS_dom_sf"/>
</dbReference>
<dbReference type="InterPro" id="IPR038396">
    <property type="entry name" value="SpoIIAA-like_sf"/>
</dbReference>
<dbReference type="RefSeq" id="WP_165115960.1">
    <property type="nucleotide sequence ID" value="NZ_JAAKZG010000003.1"/>
</dbReference>
<name>A0A7C9VAT9_9HYPH</name>
<dbReference type="EMBL" id="JAAKZG010000003">
    <property type="protein sequence ID" value="NGN40909.1"/>
    <property type="molecule type" value="Genomic_DNA"/>
</dbReference>
<dbReference type="Pfam" id="PF11964">
    <property type="entry name" value="SpoIIAA-like"/>
    <property type="match status" value="1"/>
</dbReference>
<protein>
    <submittedName>
        <fullName evidence="1">STAS/SEC14 domain-containing protein</fullName>
    </submittedName>
</protein>
<evidence type="ECO:0000313" key="1">
    <source>
        <dbReference type="EMBL" id="NGN40909.1"/>
    </source>
</evidence>
<dbReference type="Gene3D" id="3.40.50.10600">
    <property type="entry name" value="SpoIIaa-like domains"/>
    <property type="match status" value="1"/>
</dbReference>
<evidence type="ECO:0000313" key="2">
    <source>
        <dbReference type="Proteomes" id="UP000481252"/>
    </source>
</evidence>
<gene>
    <name evidence="1" type="ORF">G6N74_07515</name>
</gene>
<dbReference type="AlphaFoldDB" id="A0A7C9VAT9"/>
<dbReference type="Proteomes" id="UP000481252">
    <property type="component" value="Unassembled WGS sequence"/>
</dbReference>
<sequence length="135" mass="15148">MLNPLDSMPAVRRIETNRDNAYAFEITGHISAADVENFYGLLEGAYALHDRIDLLVKMVDNDGVDWSEISPDTTSEGRDIASKHIRRCATVGKSSGARYLERFFKPPSPVETRHFDTDEEMEAWAWLGASPADTE</sequence>
<dbReference type="SUPFAM" id="SSF52091">
    <property type="entry name" value="SpoIIaa-like"/>
    <property type="match status" value="1"/>
</dbReference>
<reference evidence="1 2" key="1">
    <citation type="submission" date="2020-02" db="EMBL/GenBank/DDBJ databases">
        <title>Genome sequence of the type strain CGMCC 1.15528 of Mesorhizobium zhangyense.</title>
        <authorList>
            <person name="Gao J."/>
            <person name="Sun J."/>
        </authorList>
    </citation>
    <scope>NUCLEOTIDE SEQUENCE [LARGE SCALE GENOMIC DNA]</scope>
    <source>
        <strain evidence="1 2">CGMCC 1.15528</strain>
    </source>
</reference>